<gene>
    <name evidence="3" type="ORF">WH96_01915</name>
</gene>
<dbReference type="GO" id="GO:0016740">
    <property type="term" value="F:transferase activity"/>
    <property type="evidence" value="ECO:0007669"/>
    <property type="project" value="UniProtKB-KW"/>
</dbReference>
<evidence type="ECO:0000259" key="2">
    <source>
        <dbReference type="PROSITE" id="PS51278"/>
    </source>
</evidence>
<evidence type="ECO:0000256" key="1">
    <source>
        <dbReference type="ARBA" id="ARBA00022962"/>
    </source>
</evidence>
<dbReference type="InterPro" id="IPR017932">
    <property type="entry name" value="GATase_2_dom"/>
</dbReference>
<dbReference type="InterPro" id="IPR026869">
    <property type="entry name" value="EgtC-like"/>
</dbReference>
<protein>
    <submittedName>
        <fullName evidence="3">Glutamine amidotransferase</fullName>
    </submittedName>
</protein>
<dbReference type="InterPro" id="IPR029055">
    <property type="entry name" value="Ntn_hydrolases_N"/>
</dbReference>
<dbReference type="RefSeq" id="WP_047762421.1">
    <property type="nucleotide sequence ID" value="NZ_LAQL01000002.1"/>
</dbReference>
<organism evidence="3 4">
    <name type="scientific">Kiloniella spongiae</name>
    <dbReference type="NCBI Taxonomy" id="1489064"/>
    <lineage>
        <taxon>Bacteria</taxon>
        <taxon>Pseudomonadati</taxon>
        <taxon>Pseudomonadota</taxon>
        <taxon>Alphaproteobacteria</taxon>
        <taxon>Rhodospirillales</taxon>
        <taxon>Kiloniellaceae</taxon>
        <taxon>Kiloniella</taxon>
    </lineage>
</organism>
<keyword evidence="1 3" id="KW-0315">Glutamine amidotransferase</keyword>
<comment type="caution">
    <text evidence="3">The sequence shown here is derived from an EMBL/GenBank/DDBJ whole genome shotgun (WGS) entry which is preliminary data.</text>
</comment>
<dbReference type="EMBL" id="LAQL01000002">
    <property type="protein sequence ID" value="KLN62297.1"/>
    <property type="molecule type" value="Genomic_DNA"/>
</dbReference>
<dbReference type="Gene3D" id="3.60.20.10">
    <property type="entry name" value="Glutamine Phosphoribosylpyrophosphate, subunit 1, domain 1"/>
    <property type="match status" value="1"/>
</dbReference>
<sequence length="256" mass="29173">MCRWLAYSGQEIFLEELLFKPQHSLVEQSQHATEAKVATNGDGFGVGWYGQKEEPGLYRETMPAWNDCNLQHLASQIRSSHFFAHVRASTGTATSRANCHPFSYKNWMGMHNGQVGGYEQFRRPLEAFITDEHYAKRMGTTDSEALFYMLFNFGLESDPVNAIRKMVATVESLQAERNITEPFRCTMAITDGDNLYCLRHSNDRFAPSLYWRYKDGDLVVVSEPLTDDQEGWNKVPESHVLVAERSSVKEIVSLKG</sequence>
<dbReference type="SUPFAM" id="SSF56235">
    <property type="entry name" value="N-terminal nucleophile aminohydrolases (Ntn hydrolases)"/>
    <property type="match status" value="1"/>
</dbReference>
<keyword evidence="3" id="KW-0808">Transferase</keyword>
<dbReference type="PATRIC" id="fig|1489064.4.peg.1308"/>
<dbReference type="STRING" id="1489064.WH96_01915"/>
<keyword evidence="4" id="KW-1185">Reference proteome</keyword>
<feature type="domain" description="Glutamine amidotransferase type-2" evidence="2">
    <location>
        <begin position="2"/>
        <end position="256"/>
    </location>
</feature>
<dbReference type="Pfam" id="PF13230">
    <property type="entry name" value="GATase_4"/>
    <property type="match status" value="1"/>
</dbReference>
<dbReference type="PANTHER" id="PTHR43187">
    <property type="entry name" value="GLUTAMINE AMIDOTRANSFERASE DUG3-RELATED"/>
    <property type="match status" value="1"/>
</dbReference>
<evidence type="ECO:0000313" key="3">
    <source>
        <dbReference type="EMBL" id="KLN62297.1"/>
    </source>
</evidence>
<dbReference type="CDD" id="cd01908">
    <property type="entry name" value="YafJ"/>
    <property type="match status" value="1"/>
</dbReference>
<dbReference type="OrthoDB" id="9804310at2"/>
<dbReference type="InterPro" id="IPR052373">
    <property type="entry name" value="Gamma-glu_amide_hydrolase"/>
</dbReference>
<dbReference type="PANTHER" id="PTHR43187:SF1">
    <property type="entry name" value="GLUTAMINE AMIDOTRANSFERASE DUG3-RELATED"/>
    <property type="match status" value="1"/>
</dbReference>
<accession>A0A0H2MNC8</accession>
<dbReference type="AlphaFoldDB" id="A0A0H2MNC8"/>
<evidence type="ECO:0000313" key="4">
    <source>
        <dbReference type="Proteomes" id="UP000035444"/>
    </source>
</evidence>
<dbReference type="PROSITE" id="PS51278">
    <property type="entry name" value="GATASE_TYPE_2"/>
    <property type="match status" value="1"/>
</dbReference>
<proteinExistence type="predicted"/>
<reference evidence="3 4" key="1">
    <citation type="submission" date="2015-03" db="EMBL/GenBank/DDBJ databases">
        <title>Genome Sequence of Kiloniella spongiae MEBiC09566, isolated from a marine sponge.</title>
        <authorList>
            <person name="Shao Z."/>
            <person name="Wang L."/>
            <person name="Li X."/>
        </authorList>
    </citation>
    <scope>NUCLEOTIDE SEQUENCE [LARGE SCALE GENOMIC DNA]</scope>
    <source>
        <strain evidence="3 4">MEBiC09566</strain>
    </source>
</reference>
<name>A0A0H2MNC8_9PROT</name>
<dbReference type="Proteomes" id="UP000035444">
    <property type="component" value="Unassembled WGS sequence"/>
</dbReference>